<accession>A0A7T5UHJ4</accession>
<sequence>MTAYPRRNVPFDLFPPLSPYSSGFLDVDNHHHLYWEQSGNPDGIPIAHIHGGPGAGATAKHRRFFDPNHYRIIIFDQRGAGRSQPLGSLYNNTREHLLSDMEILREHLRIERWHLFGGSWGSTLALSYAQKHPHRCISLILRGISLLERDEIDWFIYGMRRIFPEAWEQFASLAPKNEHSNLLDFYYRILSGDDRKAALEAAVNWSLYEGACLSLIPNYETITSDEQKDVAWAIARIEAHYYRNNVIPADQSLLLGIDHIRSIPATIIQGRYDMVSPIMTAHRLHQAWPEADYIIVPDGGHASMDPPVRARLIEATENAKTIR</sequence>
<dbReference type="SUPFAM" id="SSF53474">
    <property type="entry name" value="alpha/beta-Hydrolases"/>
    <property type="match status" value="1"/>
</dbReference>
<dbReference type="InterPro" id="IPR005944">
    <property type="entry name" value="Pro_iminopeptidase"/>
</dbReference>
<evidence type="ECO:0000256" key="7">
    <source>
        <dbReference type="ARBA" id="ARBA00022490"/>
    </source>
</evidence>
<organism evidence="15 16">
    <name type="scientific">Micavibrio aeruginosavorus</name>
    <dbReference type="NCBI Taxonomy" id="349221"/>
    <lineage>
        <taxon>Bacteria</taxon>
        <taxon>Pseudomonadati</taxon>
        <taxon>Bdellovibrionota</taxon>
        <taxon>Bdellovibrionia</taxon>
        <taxon>Bdellovibrionales</taxon>
        <taxon>Pseudobdellovibrionaceae</taxon>
        <taxon>Micavibrio</taxon>
    </lineage>
</organism>
<evidence type="ECO:0000259" key="14">
    <source>
        <dbReference type="Pfam" id="PF00561"/>
    </source>
</evidence>
<dbReference type="PANTHER" id="PTHR43722">
    <property type="entry name" value="PROLINE IMINOPEPTIDASE"/>
    <property type="match status" value="1"/>
</dbReference>
<keyword evidence="9 11" id="KW-0378">Hydrolase</keyword>
<evidence type="ECO:0000256" key="12">
    <source>
        <dbReference type="PIRSR" id="PIRSR006431-1"/>
    </source>
</evidence>
<keyword evidence="7 11" id="KW-0963">Cytoplasm</keyword>
<evidence type="ECO:0000313" key="16">
    <source>
        <dbReference type="Proteomes" id="UP000595362"/>
    </source>
</evidence>
<keyword evidence="8 11" id="KW-0645">Protease</keyword>
<dbReference type="PRINTS" id="PR00111">
    <property type="entry name" value="ABHYDROLASE"/>
</dbReference>
<evidence type="ECO:0000256" key="11">
    <source>
        <dbReference type="PIRNR" id="PIRNR006431"/>
    </source>
</evidence>
<evidence type="ECO:0000256" key="8">
    <source>
        <dbReference type="ARBA" id="ARBA00022670"/>
    </source>
</evidence>
<name>A0A7T5UHJ4_9BACT</name>
<dbReference type="InterPro" id="IPR002410">
    <property type="entry name" value="Peptidase_S33"/>
</dbReference>
<reference evidence="15 16" key="1">
    <citation type="submission" date="2020-07" db="EMBL/GenBank/DDBJ databases">
        <title>Huge and variable diversity of episymbiotic CPR bacteria and DPANN archaea in groundwater ecosystems.</title>
        <authorList>
            <person name="He C.Y."/>
            <person name="Keren R."/>
            <person name="Whittaker M."/>
            <person name="Farag I.F."/>
            <person name="Doudna J."/>
            <person name="Cate J.H.D."/>
            <person name="Banfield J.F."/>
        </authorList>
    </citation>
    <scope>NUCLEOTIDE SEQUENCE [LARGE SCALE GENOMIC DNA]</scope>
    <source>
        <strain evidence="15">NC_groundwater_70_Ag_B-0.1um_54_66</strain>
    </source>
</reference>
<evidence type="ECO:0000256" key="5">
    <source>
        <dbReference type="ARBA" id="ARBA00021843"/>
    </source>
</evidence>
<dbReference type="GO" id="GO:0004177">
    <property type="term" value="F:aminopeptidase activity"/>
    <property type="evidence" value="ECO:0007669"/>
    <property type="project" value="UniProtKB-UniRule"/>
</dbReference>
<protein>
    <recommendedName>
        <fullName evidence="5 11">Proline iminopeptidase</fullName>
        <shortName evidence="11">PIP</shortName>
        <ecNumber evidence="4 11">3.4.11.5</ecNumber>
    </recommendedName>
    <alternativeName>
        <fullName evidence="10 11">Prolyl aminopeptidase</fullName>
    </alternativeName>
</protein>
<gene>
    <name evidence="15" type="primary">pip</name>
    <name evidence="15" type="ORF">HYS17_09055</name>
</gene>
<dbReference type="Gene3D" id="3.40.50.1820">
    <property type="entry name" value="alpha/beta hydrolase"/>
    <property type="match status" value="1"/>
</dbReference>
<proteinExistence type="inferred from homology"/>
<evidence type="ECO:0000256" key="4">
    <source>
        <dbReference type="ARBA" id="ARBA00012568"/>
    </source>
</evidence>
<dbReference type="EC" id="3.4.11.5" evidence="4 11"/>
<evidence type="ECO:0000256" key="10">
    <source>
        <dbReference type="ARBA" id="ARBA00029605"/>
    </source>
</evidence>
<dbReference type="AlphaFoldDB" id="A0A7T5UHJ4"/>
<evidence type="ECO:0000313" key="15">
    <source>
        <dbReference type="EMBL" id="QQG35658.1"/>
    </source>
</evidence>
<evidence type="ECO:0000256" key="2">
    <source>
        <dbReference type="ARBA" id="ARBA00004496"/>
    </source>
</evidence>
<feature type="active site" description="Proton donor" evidence="12">
    <location>
        <position position="301"/>
    </location>
</feature>
<dbReference type="PANTHER" id="PTHR43722:SF1">
    <property type="entry name" value="PROLINE IMINOPEPTIDASE"/>
    <property type="match status" value="1"/>
</dbReference>
<dbReference type="InterPro" id="IPR000073">
    <property type="entry name" value="AB_hydrolase_1"/>
</dbReference>
<dbReference type="EMBL" id="CP066681">
    <property type="protein sequence ID" value="QQG35658.1"/>
    <property type="molecule type" value="Genomic_DNA"/>
</dbReference>
<feature type="domain" description="AB hydrolase-1" evidence="14">
    <location>
        <begin position="49"/>
        <end position="303"/>
    </location>
</feature>
<dbReference type="NCBIfam" id="TIGR01249">
    <property type="entry name" value="pro_imino_pep_1"/>
    <property type="match status" value="1"/>
</dbReference>
<dbReference type="Pfam" id="PF00561">
    <property type="entry name" value="Abhydrolase_1"/>
    <property type="match status" value="1"/>
</dbReference>
<dbReference type="PRINTS" id="PR00793">
    <property type="entry name" value="PROAMNOPTASE"/>
</dbReference>
<dbReference type="InterPro" id="IPR029058">
    <property type="entry name" value="AB_hydrolase_fold"/>
</dbReference>
<comment type="catalytic activity">
    <reaction evidence="1 11 13">
        <text>Release of N-terminal proline from a peptide.</text>
        <dbReference type="EC" id="3.4.11.5"/>
    </reaction>
</comment>
<comment type="subcellular location">
    <subcellularLocation>
        <location evidence="2 11">Cytoplasm</location>
    </subcellularLocation>
</comment>
<evidence type="ECO:0000256" key="6">
    <source>
        <dbReference type="ARBA" id="ARBA00022438"/>
    </source>
</evidence>
<evidence type="ECO:0000256" key="1">
    <source>
        <dbReference type="ARBA" id="ARBA00001585"/>
    </source>
</evidence>
<keyword evidence="6 11" id="KW-0031">Aminopeptidase</keyword>
<dbReference type="GO" id="GO:0005737">
    <property type="term" value="C:cytoplasm"/>
    <property type="evidence" value="ECO:0007669"/>
    <property type="project" value="UniProtKB-SubCell"/>
</dbReference>
<dbReference type="GO" id="GO:0006508">
    <property type="term" value="P:proteolysis"/>
    <property type="evidence" value="ECO:0007669"/>
    <property type="project" value="UniProtKB-KW"/>
</dbReference>
<dbReference type="PIRSF" id="PIRSF006431">
    <property type="entry name" value="Pept_S33"/>
    <property type="match status" value="1"/>
</dbReference>
<dbReference type="Proteomes" id="UP000595362">
    <property type="component" value="Chromosome"/>
</dbReference>
<evidence type="ECO:0000256" key="3">
    <source>
        <dbReference type="ARBA" id="ARBA00010088"/>
    </source>
</evidence>
<feature type="active site" description="Nucleophile" evidence="12">
    <location>
        <position position="119"/>
    </location>
</feature>
<evidence type="ECO:0000256" key="13">
    <source>
        <dbReference type="RuleBase" id="RU003421"/>
    </source>
</evidence>
<feature type="active site" evidence="12">
    <location>
        <position position="273"/>
    </location>
</feature>
<evidence type="ECO:0000256" key="9">
    <source>
        <dbReference type="ARBA" id="ARBA00022801"/>
    </source>
</evidence>
<comment type="similarity">
    <text evidence="3 11 13">Belongs to the peptidase S33 family.</text>
</comment>